<dbReference type="PIRSF" id="PIRSF004557">
    <property type="entry name" value="SecY"/>
    <property type="match status" value="1"/>
</dbReference>
<feature type="transmembrane region" description="Helical" evidence="9">
    <location>
        <begin position="311"/>
        <end position="332"/>
    </location>
</feature>
<dbReference type="PRINTS" id="PR00303">
    <property type="entry name" value="SECYTRNLCASE"/>
</dbReference>
<evidence type="ECO:0000313" key="14">
    <source>
        <dbReference type="Proteomes" id="UP001179830"/>
    </source>
</evidence>
<evidence type="ECO:0000256" key="10">
    <source>
        <dbReference type="RuleBase" id="RU000537"/>
    </source>
</evidence>
<evidence type="ECO:0000256" key="3">
    <source>
        <dbReference type="ARBA" id="ARBA00022448"/>
    </source>
</evidence>
<feature type="transmembrane region" description="Helical" evidence="9">
    <location>
        <begin position="21"/>
        <end position="39"/>
    </location>
</feature>
<dbReference type="PANTHER" id="PTHR10906">
    <property type="entry name" value="SECY/SEC61-ALPHA FAMILY MEMBER"/>
    <property type="match status" value="1"/>
</dbReference>
<feature type="transmembrane region" description="Helical" evidence="9">
    <location>
        <begin position="213"/>
        <end position="232"/>
    </location>
</feature>
<dbReference type="SUPFAM" id="SSF103491">
    <property type="entry name" value="Preprotein translocase SecY subunit"/>
    <property type="match status" value="1"/>
</dbReference>
<sequence>MAKSGNMPAMGSGLSELWARLRFVLLAIVVYRIGAHIPVPGINPDQLAALFREQQGTILGMFNMFSGGALERMSVLALGIMPYISASIIMQLMTAVSPHLEQLKKEGEAGRRKISQYTRYGTVILAFVQATGMSVGLASQGIAYTADLSFYFTAVITFVSGAVFMMWLGEQITEKGIGNGISLLIFAGIVAGLPSAVGQAFELARNEGAWNVLPLLALSALGIATVAFVVFIERGQRRLKVNYPRRQVGNKMYAGQSSYLPLKVNMAGVIPAIFASSILLFPASIGQWVGAGEGMEWLQRASQALGPGQPLYILLFAAAVVFFCFFYTALVFNPKDVADNLKKSGAFLPGIRPGEQTARYIDKVMTRLTLFGALYITAVSLMPQFLIVAWNVPFFFGGTSLLIVVVVIMDFMAQVQSHLMSHQYDSVMKKSNLKGYGSGGIMR</sequence>
<keyword evidence="8 9" id="KW-0472">Membrane</keyword>
<comment type="subunit">
    <text evidence="9">Component of the Sec protein translocase complex. Heterotrimer consisting of SecY, SecE and SecG subunits. The heterotrimers can form oligomers, although 1 heterotrimer is thought to be able to translocate proteins. Interacts with the ribosome. Interacts with SecDF, and other proteins may be involved. Interacts with SecA.</text>
</comment>
<keyword evidence="4 9" id="KW-0812">Transmembrane</keyword>
<proteinExistence type="inferred from homology"/>
<feature type="transmembrane region" description="Helical" evidence="9">
    <location>
        <begin position="117"/>
        <end position="138"/>
    </location>
</feature>
<feature type="transmembrane region" description="Helical" evidence="9">
    <location>
        <begin position="269"/>
        <end position="291"/>
    </location>
</feature>
<keyword evidence="3 9" id="KW-0813">Transport</keyword>
<comment type="similarity">
    <text evidence="2 9 12">Belongs to the SecY/SEC61-alpha family.</text>
</comment>
<dbReference type="InterPro" id="IPR002208">
    <property type="entry name" value="SecY/SEC61-alpha"/>
</dbReference>
<evidence type="ECO:0000256" key="12">
    <source>
        <dbReference type="RuleBase" id="RU004349"/>
    </source>
</evidence>
<evidence type="ECO:0000256" key="9">
    <source>
        <dbReference type="HAMAP-Rule" id="MF_01465"/>
    </source>
</evidence>
<dbReference type="InterPro" id="IPR026593">
    <property type="entry name" value="SecY"/>
</dbReference>
<evidence type="ECO:0000256" key="1">
    <source>
        <dbReference type="ARBA" id="ARBA00004141"/>
    </source>
</evidence>
<evidence type="ECO:0000256" key="6">
    <source>
        <dbReference type="ARBA" id="ARBA00022989"/>
    </source>
</evidence>
<feature type="transmembrane region" description="Helical" evidence="9">
    <location>
        <begin position="181"/>
        <end position="201"/>
    </location>
</feature>
<protein>
    <recommendedName>
        <fullName evidence="9 10">Protein translocase subunit SecY</fullName>
    </recommendedName>
</protein>
<feature type="transmembrane region" description="Helical" evidence="9">
    <location>
        <begin position="394"/>
        <end position="413"/>
    </location>
</feature>
<name>A0ABY8LQK1_9GAMM</name>
<feature type="transmembrane region" description="Helical" evidence="9">
    <location>
        <begin position="368"/>
        <end position="388"/>
    </location>
</feature>
<evidence type="ECO:0000256" key="8">
    <source>
        <dbReference type="ARBA" id="ARBA00023136"/>
    </source>
</evidence>
<evidence type="ECO:0000256" key="11">
    <source>
        <dbReference type="RuleBase" id="RU003484"/>
    </source>
</evidence>
<evidence type="ECO:0000256" key="7">
    <source>
        <dbReference type="ARBA" id="ARBA00023010"/>
    </source>
</evidence>
<dbReference type="Proteomes" id="UP001179830">
    <property type="component" value="Chromosome"/>
</dbReference>
<dbReference type="InterPro" id="IPR023201">
    <property type="entry name" value="SecY_dom_sf"/>
</dbReference>
<accession>A0ABY8LQK1</accession>
<evidence type="ECO:0000256" key="5">
    <source>
        <dbReference type="ARBA" id="ARBA00022927"/>
    </source>
</evidence>
<feature type="transmembrane region" description="Helical" evidence="9">
    <location>
        <begin position="73"/>
        <end position="96"/>
    </location>
</feature>
<organism evidence="13 14">
    <name type="scientific">Halomonas alkaliantarctica</name>
    <dbReference type="NCBI Taxonomy" id="232346"/>
    <lineage>
        <taxon>Bacteria</taxon>
        <taxon>Pseudomonadati</taxon>
        <taxon>Pseudomonadota</taxon>
        <taxon>Gammaproteobacteria</taxon>
        <taxon>Oceanospirillales</taxon>
        <taxon>Halomonadaceae</taxon>
        <taxon>Halomonas</taxon>
    </lineage>
</organism>
<dbReference type="PROSITE" id="PS00756">
    <property type="entry name" value="SECY_2"/>
    <property type="match status" value="1"/>
</dbReference>
<keyword evidence="6 9" id="KW-1133">Transmembrane helix</keyword>
<keyword evidence="7 9" id="KW-0811">Translocation</keyword>
<evidence type="ECO:0000256" key="2">
    <source>
        <dbReference type="ARBA" id="ARBA00005751"/>
    </source>
</evidence>
<dbReference type="NCBIfam" id="TIGR00967">
    <property type="entry name" value="3a0501s007"/>
    <property type="match status" value="1"/>
</dbReference>
<comment type="subcellular location">
    <subcellularLocation>
        <location evidence="9">Cell membrane</location>
        <topology evidence="9">Multi-pass membrane protein</topology>
    </subcellularLocation>
    <subcellularLocation>
        <location evidence="1 11">Membrane</location>
        <topology evidence="1 11">Multi-pass membrane protein</topology>
    </subcellularLocation>
</comment>
<dbReference type="Pfam" id="PF00344">
    <property type="entry name" value="SecY"/>
    <property type="match status" value="1"/>
</dbReference>
<keyword evidence="9" id="KW-1003">Cell membrane</keyword>
<comment type="function">
    <text evidence="9 10">The central subunit of the protein translocation channel SecYEG. Consists of two halves formed by TMs 1-5 and 6-10. These two domains form a lateral gate at the front which open onto the bilayer between TMs 2 and 7, and are clamped together by SecE at the back. The channel is closed by both a pore ring composed of hydrophobic SecY resides and a short helix (helix 2A) on the extracellular side of the membrane which forms a plug. The plug probably moves laterally to allow the channel to open. The ring and the pore may move independently.</text>
</comment>
<dbReference type="RefSeq" id="WP_280105347.1">
    <property type="nucleotide sequence ID" value="NZ_CP122961.1"/>
</dbReference>
<dbReference type="InterPro" id="IPR030659">
    <property type="entry name" value="SecY_CS"/>
</dbReference>
<dbReference type="Gene3D" id="1.10.3370.10">
    <property type="entry name" value="SecY subunit domain"/>
    <property type="match status" value="1"/>
</dbReference>
<evidence type="ECO:0000256" key="4">
    <source>
        <dbReference type="ARBA" id="ARBA00022692"/>
    </source>
</evidence>
<feature type="transmembrane region" description="Helical" evidence="9">
    <location>
        <begin position="150"/>
        <end position="169"/>
    </location>
</feature>
<dbReference type="PROSITE" id="PS00755">
    <property type="entry name" value="SECY_1"/>
    <property type="match status" value="1"/>
</dbReference>
<keyword evidence="5 9" id="KW-0653">Protein transport</keyword>
<dbReference type="EMBL" id="CP122961">
    <property type="protein sequence ID" value="WGI25638.1"/>
    <property type="molecule type" value="Genomic_DNA"/>
</dbReference>
<dbReference type="HAMAP" id="MF_01465">
    <property type="entry name" value="SecY"/>
    <property type="match status" value="1"/>
</dbReference>
<evidence type="ECO:0000313" key="13">
    <source>
        <dbReference type="EMBL" id="WGI25638.1"/>
    </source>
</evidence>
<gene>
    <name evidence="9 13" type="primary">secY</name>
    <name evidence="13" type="ORF">QEN58_00875</name>
</gene>
<keyword evidence="14" id="KW-1185">Reference proteome</keyword>
<reference evidence="13" key="1">
    <citation type="submission" date="2023-04" db="EMBL/GenBank/DDBJ databases">
        <title>Complete genome sequence of Halomonas alkaliantarctica MSP3 isolated from marine sediment, Jeju Island.</title>
        <authorList>
            <person name="Park S.-J."/>
        </authorList>
    </citation>
    <scope>NUCLEOTIDE SEQUENCE</scope>
    <source>
        <strain evidence="13">MSP3</strain>
    </source>
</reference>